<name>A0A7M7G8E3_NASVI</name>
<evidence type="ECO:0000313" key="3">
    <source>
        <dbReference type="EnsemblMetazoa" id="XP_001607145"/>
    </source>
</evidence>
<protein>
    <submittedName>
        <fullName evidence="3">Uncharacterized protein</fullName>
    </submittedName>
</protein>
<feature type="coiled-coil region" evidence="1">
    <location>
        <begin position="560"/>
        <end position="631"/>
    </location>
</feature>
<keyword evidence="1" id="KW-0175">Coiled coil</keyword>
<dbReference type="InParanoid" id="A0A7M7G8E3"/>
<dbReference type="OrthoDB" id="76453at2759"/>
<dbReference type="Proteomes" id="UP000002358">
    <property type="component" value="Chromosome 4"/>
</dbReference>
<feature type="region of interest" description="Disordered" evidence="2">
    <location>
        <begin position="492"/>
        <end position="527"/>
    </location>
</feature>
<dbReference type="AlphaFoldDB" id="A0A7M7G8E3"/>
<proteinExistence type="predicted"/>
<dbReference type="SMR" id="A0A7M7G8E3"/>
<organism evidence="3 4">
    <name type="scientific">Nasonia vitripennis</name>
    <name type="common">Parasitic wasp</name>
    <dbReference type="NCBI Taxonomy" id="7425"/>
    <lineage>
        <taxon>Eukaryota</taxon>
        <taxon>Metazoa</taxon>
        <taxon>Ecdysozoa</taxon>
        <taxon>Arthropoda</taxon>
        <taxon>Hexapoda</taxon>
        <taxon>Insecta</taxon>
        <taxon>Pterygota</taxon>
        <taxon>Neoptera</taxon>
        <taxon>Endopterygota</taxon>
        <taxon>Hymenoptera</taxon>
        <taxon>Apocrita</taxon>
        <taxon>Proctotrupomorpha</taxon>
        <taxon>Chalcidoidea</taxon>
        <taxon>Pteromalidae</taxon>
        <taxon>Pteromalinae</taxon>
        <taxon>Nasonia</taxon>
    </lineage>
</organism>
<sequence>MEPISDMAIKTRLASAIHQLSDGIVENQLSYRESLSCVISKPKIQLSELTENIKAAESSYDAIKMQWDRMKSLHVAEESELTVNHDGKSASSLGSSLEVEESKQSIEEGEYRNRVQVVLTPRSQNNNNNNNEGDVLTPRSQNDNNVEVLVPSLDIKGAGVSLDSIKTNKRTKKVLRSKRKQQVSDDMLKTSLIYTAPTRKKKMHGRLKNSNSKSTIATRETRFSDRRRFRRQKSCDTFQAPQFKKRANALKARVEPKAPKAFVRAYPNVGSMSAVSSRQSKLRPVANHRFHEETIELVGDTVDTSTVAKQRIEAERSNAEEKLEDSKDNSQARVKEATQELYEPFCQRNYEMPTMASKMKRVHRPYYHRFDIRNIPFVVGTSISPSHNLGLNIQQVLGMIKIRQPTVPGISSLLIRNVSRGTRQVSMLFEQINSEFTRSCRNLSCHDANRDQKSRFESNHDMGTFSCEHLRSNNLAGRAPFNKQNLACEPLYEEDEESQSTTSDYRVKNQAPHRQEDKPTASRKQSHRLILAEDASAGDSMAGRAKFNYACNNKEMMEVFTRLSEQFEKMITQHDKLKEQLDKRKDNKSLAKEVDEMEEAIRDKEKEITALVHLYNEVMSLKQQMRQLHERNSLVCIASEDPGFRHVTRSRSRTAPSLGSKSHIGHTPNALRLAGLLRQIQAFQRQLTLA</sequence>
<evidence type="ECO:0000256" key="1">
    <source>
        <dbReference type="SAM" id="Coils"/>
    </source>
</evidence>
<feature type="coiled-coil region" evidence="1">
    <location>
        <begin position="309"/>
        <end position="340"/>
    </location>
</feature>
<accession>A0A7M7G8E3</accession>
<dbReference type="GeneID" id="100123501"/>
<dbReference type="RefSeq" id="XP_001607145.3">
    <property type="nucleotide sequence ID" value="XM_001607095.6"/>
</dbReference>
<dbReference type="EnsemblMetazoa" id="XM_001607095">
    <property type="protein sequence ID" value="XP_001607145"/>
    <property type="gene ID" value="LOC100123501"/>
</dbReference>
<keyword evidence="4" id="KW-1185">Reference proteome</keyword>
<evidence type="ECO:0000313" key="4">
    <source>
        <dbReference type="Proteomes" id="UP000002358"/>
    </source>
</evidence>
<reference evidence="3" key="1">
    <citation type="submission" date="2021-01" db="UniProtKB">
        <authorList>
            <consortium name="EnsemblMetazoa"/>
        </authorList>
    </citation>
    <scope>IDENTIFICATION</scope>
</reference>
<evidence type="ECO:0000256" key="2">
    <source>
        <dbReference type="SAM" id="MobiDB-lite"/>
    </source>
</evidence>
<feature type="compositionally biased region" description="Basic and acidic residues" evidence="2">
    <location>
        <begin position="100"/>
        <end position="113"/>
    </location>
</feature>
<feature type="region of interest" description="Disordered" evidence="2">
    <location>
        <begin position="81"/>
        <end position="141"/>
    </location>
</feature>
<dbReference type="KEGG" id="nvi:100123501"/>